<keyword evidence="10" id="KW-0157">Chromophore</keyword>
<comment type="similarity">
    <text evidence="3">Belongs to the fucoxanthin chlorophyll protein family.</text>
</comment>
<dbReference type="SUPFAM" id="SSF103511">
    <property type="entry name" value="Chlorophyll a-b binding protein"/>
    <property type="match status" value="1"/>
</dbReference>
<evidence type="ECO:0000256" key="11">
    <source>
        <dbReference type="ARBA" id="ARBA00023078"/>
    </source>
</evidence>
<comment type="caution">
    <text evidence="16">The sequence shown here is derived from an EMBL/GenBank/DDBJ whole genome shotgun (WGS) entry which is preliminary data.</text>
</comment>
<evidence type="ECO:0000256" key="6">
    <source>
        <dbReference type="ARBA" id="ARBA00022531"/>
    </source>
</evidence>
<accession>A0ABD3NF59</accession>
<reference evidence="16 17" key="1">
    <citation type="submission" date="2024-10" db="EMBL/GenBank/DDBJ databases">
        <title>Updated reference genomes for cyclostephanoid diatoms.</title>
        <authorList>
            <person name="Roberts W.R."/>
            <person name="Alverson A.J."/>
        </authorList>
    </citation>
    <scope>NUCLEOTIDE SEQUENCE [LARGE SCALE GENOMIC DNA]</scope>
    <source>
        <strain evidence="16 17">AJA010-31</strain>
    </source>
</reference>
<evidence type="ECO:0000256" key="14">
    <source>
        <dbReference type="ARBA" id="ARBA00023276"/>
    </source>
</evidence>
<keyword evidence="6" id="KW-0602">Photosynthesis</keyword>
<keyword evidence="7" id="KW-0934">Plastid</keyword>
<evidence type="ECO:0000313" key="16">
    <source>
        <dbReference type="EMBL" id="KAL3774552.1"/>
    </source>
</evidence>
<keyword evidence="8" id="KW-0812">Transmembrane</keyword>
<dbReference type="EMBL" id="JALLPJ020001189">
    <property type="protein sequence ID" value="KAL3774552.1"/>
    <property type="molecule type" value="Genomic_DNA"/>
</dbReference>
<feature type="binding site" evidence="15">
    <location>
        <position position="235"/>
    </location>
    <ligand>
        <name>chlorophyll a</name>
        <dbReference type="ChEBI" id="CHEBI:58416"/>
        <label>1</label>
    </ligand>
</feature>
<sequence length="266" mass="28511">MSEVGGSLPKSKVSSTLAGNSILLRFETVQVVATLVLVPMSALQPLEDRIFGLTMTIKSAIIASLIAGAAAFAPAQTGKATTSLRAFEDELGAQPPLGFFDPFGMLSGDCTQERFDRLRYVEIKHGRIAQLAFLGQIVTRAGIHLPGSINYAGDSFDSFPNGVAALFGPNSIPTAGLVQIVAFIGVLECAFMRDVPGTGNEHVGDFRNGYIDFGWDDFDEETKLQKRAIELNNGRAAMMGILGLMVHEEIIPLGYDPDLPIIGHLQ</sequence>
<feature type="binding site" description="axial binding residue" evidence="15">
    <location>
        <position position="127"/>
    </location>
    <ligand>
        <name>chlorophyll b</name>
        <dbReference type="ChEBI" id="CHEBI:61721"/>
        <label>1</label>
    </ligand>
    <ligandPart>
        <name>Mg</name>
        <dbReference type="ChEBI" id="CHEBI:25107"/>
    </ligandPart>
</feature>
<evidence type="ECO:0000256" key="8">
    <source>
        <dbReference type="ARBA" id="ARBA00022692"/>
    </source>
</evidence>
<dbReference type="GO" id="GO:0009523">
    <property type="term" value="C:photosystem II"/>
    <property type="evidence" value="ECO:0007669"/>
    <property type="project" value="UniProtKB-KW"/>
</dbReference>
<keyword evidence="4 15" id="KW-0148">Chlorophyll</keyword>
<evidence type="ECO:0000256" key="10">
    <source>
        <dbReference type="ARBA" id="ARBA00022991"/>
    </source>
</evidence>
<feature type="binding site" evidence="15">
    <location>
        <position position="233"/>
    </location>
    <ligand>
        <name>chlorophyll a</name>
        <dbReference type="ChEBI" id="CHEBI:58416"/>
        <label>1</label>
    </ligand>
</feature>
<dbReference type="FunFam" id="1.10.3460.10:FF:000011">
    <property type="entry name" value="Fucoxanthin chlorophyll a/c protein 8"/>
    <property type="match status" value="1"/>
</dbReference>
<dbReference type="Pfam" id="PF00504">
    <property type="entry name" value="Chloroa_b-bind"/>
    <property type="match status" value="1"/>
</dbReference>
<keyword evidence="11" id="KW-0793">Thylakoid</keyword>
<dbReference type="Gene3D" id="1.10.3460.10">
    <property type="entry name" value="Chlorophyll a/b binding protein domain"/>
    <property type="match status" value="1"/>
</dbReference>
<evidence type="ECO:0000256" key="5">
    <source>
        <dbReference type="ARBA" id="ARBA00022528"/>
    </source>
</evidence>
<keyword evidence="13" id="KW-0437">Light-harvesting polypeptide</keyword>
<organism evidence="16 17">
    <name type="scientific">Cyclotella atomus</name>
    <dbReference type="NCBI Taxonomy" id="382360"/>
    <lineage>
        <taxon>Eukaryota</taxon>
        <taxon>Sar</taxon>
        <taxon>Stramenopiles</taxon>
        <taxon>Ochrophyta</taxon>
        <taxon>Bacillariophyta</taxon>
        <taxon>Coscinodiscophyceae</taxon>
        <taxon>Thalassiosirophycidae</taxon>
        <taxon>Stephanodiscales</taxon>
        <taxon>Stephanodiscaceae</taxon>
        <taxon>Cyclotella</taxon>
    </lineage>
</organism>
<keyword evidence="9" id="KW-0809">Transit peptide</keyword>
<dbReference type="GO" id="GO:0015979">
    <property type="term" value="P:photosynthesis"/>
    <property type="evidence" value="ECO:0007669"/>
    <property type="project" value="UniProtKB-KW"/>
</dbReference>
<keyword evidence="12" id="KW-0472">Membrane</keyword>
<dbReference type="AlphaFoldDB" id="A0ABD3NF59"/>
<dbReference type="Proteomes" id="UP001530400">
    <property type="component" value="Unassembled WGS sequence"/>
</dbReference>
<keyword evidence="14" id="KW-0604">Photosystem II</keyword>
<comment type="function">
    <text evidence="1">The light-harvesting complex (LHC) functions as a light receptor, it captures and delivers excitation energy to photosystems with which it is closely associated. Energy is transferred from the carotenoid and chlorophyll C (or B) to chlorophyll A and the photosynthetic reaction centers where it is used to synthesize ATP and reducing power.</text>
</comment>
<dbReference type="InterPro" id="IPR022796">
    <property type="entry name" value="Chloroa_b-bind"/>
</dbReference>
<protein>
    <submittedName>
        <fullName evidence="16">Uncharacterized protein</fullName>
    </submittedName>
</protein>
<evidence type="ECO:0000256" key="1">
    <source>
        <dbReference type="ARBA" id="ARBA00004022"/>
    </source>
</evidence>
<dbReference type="GO" id="GO:0009535">
    <property type="term" value="C:chloroplast thylakoid membrane"/>
    <property type="evidence" value="ECO:0007669"/>
    <property type="project" value="UniProtKB-SubCell"/>
</dbReference>
<feature type="binding site" evidence="15">
    <location>
        <position position="125"/>
    </location>
    <ligand>
        <name>chlorophyll a</name>
        <dbReference type="ChEBI" id="CHEBI:58416"/>
        <label>1</label>
    </ligand>
</feature>
<evidence type="ECO:0000256" key="9">
    <source>
        <dbReference type="ARBA" id="ARBA00022946"/>
    </source>
</evidence>
<evidence type="ECO:0000256" key="7">
    <source>
        <dbReference type="ARBA" id="ARBA00022640"/>
    </source>
</evidence>
<keyword evidence="17" id="KW-1185">Reference proteome</keyword>
<evidence type="ECO:0000313" key="17">
    <source>
        <dbReference type="Proteomes" id="UP001530400"/>
    </source>
</evidence>
<name>A0ABD3NF59_9STRA</name>
<feature type="binding site" evidence="15">
    <location>
        <position position="122"/>
    </location>
    <ligand>
        <name>chlorophyll a</name>
        <dbReference type="ChEBI" id="CHEBI:58416"/>
        <label>1</label>
    </ligand>
</feature>
<gene>
    <name evidence="16" type="ORF">ACHAWO_004003</name>
</gene>
<comment type="subcellular location">
    <subcellularLocation>
        <location evidence="2">Plastid</location>
        <location evidence="2">Chloroplast thylakoid membrane</location>
    </subcellularLocation>
</comment>
<dbReference type="PANTHER" id="PTHR21649">
    <property type="entry name" value="CHLOROPHYLL A/B BINDING PROTEIN"/>
    <property type="match status" value="1"/>
</dbReference>
<feature type="binding site" evidence="15">
    <location>
        <position position="230"/>
    </location>
    <ligand>
        <name>chlorophyll a</name>
        <dbReference type="ChEBI" id="CHEBI:58416"/>
        <label>1</label>
    </ligand>
</feature>
<evidence type="ECO:0000256" key="15">
    <source>
        <dbReference type="PIRSR" id="PIRSR601344-1"/>
    </source>
</evidence>
<evidence type="ECO:0000256" key="3">
    <source>
        <dbReference type="ARBA" id="ARBA00005933"/>
    </source>
</evidence>
<keyword evidence="5" id="KW-0150">Chloroplast</keyword>
<dbReference type="GO" id="GO:0016168">
    <property type="term" value="F:chlorophyll binding"/>
    <property type="evidence" value="ECO:0007669"/>
    <property type="project" value="UniProtKB-KW"/>
</dbReference>
<feature type="binding site" description="axial binding residue" evidence="15">
    <location>
        <position position="171"/>
    </location>
    <ligand>
        <name>chlorophyll b</name>
        <dbReference type="ChEBI" id="CHEBI:61721"/>
        <label>1</label>
    </ligand>
    <ligandPart>
        <name>Mg</name>
        <dbReference type="ChEBI" id="CHEBI:25107"/>
    </ligandPart>
</feature>
<feature type="binding site" description="axial binding residue" evidence="15">
    <location>
        <position position="188"/>
    </location>
    <ligand>
        <name>chlorophyll b</name>
        <dbReference type="ChEBI" id="CHEBI:61721"/>
        <label>1</label>
    </ligand>
    <ligandPart>
        <name>Mg</name>
        <dbReference type="ChEBI" id="CHEBI:25107"/>
    </ligandPart>
</feature>
<proteinExistence type="inferred from homology"/>
<evidence type="ECO:0000256" key="12">
    <source>
        <dbReference type="ARBA" id="ARBA00023136"/>
    </source>
</evidence>
<dbReference type="GO" id="GO:0030076">
    <property type="term" value="C:light-harvesting complex"/>
    <property type="evidence" value="ECO:0007669"/>
    <property type="project" value="UniProtKB-KW"/>
</dbReference>
<evidence type="ECO:0000256" key="4">
    <source>
        <dbReference type="ARBA" id="ARBA00022494"/>
    </source>
</evidence>
<evidence type="ECO:0000256" key="2">
    <source>
        <dbReference type="ARBA" id="ARBA00004334"/>
    </source>
</evidence>
<dbReference type="InterPro" id="IPR001344">
    <property type="entry name" value="Chloro_AB-bd_pln"/>
</dbReference>
<evidence type="ECO:0000256" key="13">
    <source>
        <dbReference type="ARBA" id="ARBA00023243"/>
    </source>
</evidence>